<dbReference type="InterPro" id="IPR029767">
    <property type="entry name" value="WecB-like"/>
</dbReference>
<dbReference type="EC" id="5.1.3.14" evidence="3"/>
<dbReference type="AlphaFoldDB" id="A0A537IYT9"/>
<protein>
    <recommendedName>
        <fullName evidence="3">UDP-N-acetylglucosamine 2-epimerase (non-hydrolyzing)</fullName>
        <ecNumber evidence="3">5.1.3.14</ecNumber>
    </recommendedName>
</protein>
<organism evidence="6 7">
    <name type="scientific">Candidatus Segetimicrobium genomatis</name>
    <dbReference type="NCBI Taxonomy" id="2569760"/>
    <lineage>
        <taxon>Bacteria</taxon>
        <taxon>Bacillati</taxon>
        <taxon>Candidatus Sysuimicrobiota</taxon>
        <taxon>Candidatus Sysuimicrobiia</taxon>
        <taxon>Candidatus Sysuimicrobiales</taxon>
        <taxon>Candidatus Segetimicrobiaceae</taxon>
        <taxon>Candidatus Segetimicrobium</taxon>
    </lineage>
</organism>
<evidence type="ECO:0000313" key="7">
    <source>
        <dbReference type="Proteomes" id="UP000318834"/>
    </source>
</evidence>
<accession>A0A537IYT9</accession>
<dbReference type="PANTHER" id="PTHR43174">
    <property type="entry name" value="UDP-N-ACETYLGLUCOSAMINE 2-EPIMERASE"/>
    <property type="match status" value="1"/>
</dbReference>
<evidence type="ECO:0000313" key="6">
    <source>
        <dbReference type="EMBL" id="TMI75896.1"/>
    </source>
</evidence>
<keyword evidence="1 4" id="KW-0413">Isomerase</keyword>
<comment type="similarity">
    <text evidence="2 4">Belongs to the UDP-N-acetylglucosamine 2-epimerase family.</text>
</comment>
<dbReference type="NCBIfam" id="TIGR00236">
    <property type="entry name" value="wecB"/>
    <property type="match status" value="1"/>
</dbReference>
<evidence type="ECO:0000256" key="2">
    <source>
        <dbReference type="ARBA" id="ARBA00038209"/>
    </source>
</evidence>
<dbReference type="Gene3D" id="3.40.50.2000">
    <property type="entry name" value="Glycogen Phosphorylase B"/>
    <property type="match status" value="2"/>
</dbReference>
<dbReference type="CDD" id="cd03786">
    <property type="entry name" value="GTB_UDP-GlcNAc_2-Epimerase"/>
    <property type="match status" value="1"/>
</dbReference>
<dbReference type="SUPFAM" id="SSF53756">
    <property type="entry name" value="UDP-Glycosyltransferase/glycogen phosphorylase"/>
    <property type="match status" value="1"/>
</dbReference>
<comment type="caution">
    <text evidence="6">The sequence shown here is derived from an EMBL/GenBank/DDBJ whole genome shotgun (WGS) entry which is preliminary data.</text>
</comment>
<dbReference type="PANTHER" id="PTHR43174:SF2">
    <property type="entry name" value="UDP-N-ACETYLGLUCOSAMINE 2-EPIMERASE"/>
    <property type="match status" value="1"/>
</dbReference>
<dbReference type="InterPro" id="IPR003331">
    <property type="entry name" value="UDP_GlcNAc_Epimerase_2_dom"/>
</dbReference>
<evidence type="ECO:0000256" key="3">
    <source>
        <dbReference type="ARBA" id="ARBA00038858"/>
    </source>
</evidence>
<dbReference type="EMBL" id="VBAP01000037">
    <property type="protein sequence ID" value="TMI75896.1"/>
    <property type="molecule type" value="Genomic_DNA"/>
</dbReference>
<evidence type="ECO:0000256" key="4">
    <source>
        <dbReference type="RuleBase" id="RU003513"/>
    </source>
</evidence>
<evidence type="ECO:0000256" key="1">
    <source>
        <dbReference type="ARBA" id="ARBA00023235"/>
    </source>
</evidence>
<reference evidence="6 7" key="1">
    <citation type="journal article" date="2019" name="Nat. Microbiol.">
        <title>Mediterranean grassland soil C-N compound turnover is dependent on rainfall and depth, and is mediated by genomically divergent microorganisms.</title>
        <authorList>
            <person name="Diamond S."/>
            <person name="Andeer P.F."/>
            <person name="Li Z."/>
            <person name="Crits-Christoph A."/>
            <person name="Burstein D."/>
            <person name="Anantharaman K."/>
            <person name="Lane K.R."/>
            <person name="Thomas B.C."/>
            <person name="Pan C."/>
            <person name="Northen T.R."/>
            <person name="Banfield J.F."/>
        </authorList>
    </citation>
    <scope>NUCLEOTIDE SEQUENCE [LARGE SCALE GENOMIC DNA]</scope>
    <source>
        <strain evidence="6">NP_8</strain>
    </source>
</reference>
<name>A0A537IYT9_9BACT</name>
<dbReference type="Pfam" id="PF02350">
    <property type="entry name" value="Epimerase_2"/>
    <property type="match status" value="1"/>
</dbReference>
<feature type="domain" description="UDP-N-acetylglucosamine 2-epimerase" evidence="5">
    <location>
        <begin position="42"/>
        <end position="383"/>
    </location>
</feature>
<proteinExistence type="inferred from homology"/>
<gene>
    <name evidence="6" type="ORF">E6H05_05430</name>
</gene>
<evidence type="ECO:0000259" key="5">
    <source>
        <dbReference type="Pfam" id="PF02350"/>
    </source>
</evidence>
<sequence length="398" mass="44054">MATLAVPKPLAARQAASAGRLSIMTIFGTRPEAVKMAPVVQRLRASAEFAPIVVTTGQHREILDQVTRLFGITPDVDLNIMRPEQSLVDITTRALAGLHRVLDELRPEMVLVQGDAHTTFIGALAAYYHRIPVGHIEAGLRTYDRYQPFPEEMNRRMTSALAEMQFAPTARAKRNLLGEGIPEGSIFVTGNTAIDALQAVQRLPDVPAVAGIPPLGGRRLLLATTHRRENWGEPLREIYLALRDLLDRFPDVLLVFSVHPNPAVRRVVHEVLHEHPRAQLIEPPEYASWVRLMQQAYLILTDSGGIQEEATALGRPALVLRRVTERPEGIEAGTVALVGTDRANIVREAGRLLTDPAAYQAMAQAHNPFGDGRASERIVQALRFYFRRSDSRPEEFAG</sequence>
<dbReference type="GO" id="GO:0008761">
    <property type="term" value="F:UDP-N-acetylglucosamine 2-epimerase activity"/>
    <property type="evidence" value="ECO:0007669"/>
    <property type="project" value="UniProtKB-EC"/>
</dbReference>
<dbReference type="Proteomes" id="UP000318834">
    <property type="component" value="Unassembled WGS sequence"/>
</dbReference>